<name>A0ACC2B3F5_DIPCM</name>
<reference evidence="2" key="1">
    <citation type="journal article" date="2024" name="Proc. Natl. Acad. Sci. U.S.A.">
        <title>Extraordinary preservation of gene collinearity over three hundred million years revealed in homosporous lycophytes.</title>
        <authorList>
            <person name="Li C."/>
            <person name="Wickell D."/>
            <person name="Kuo L.Y."/>
            <person name="Chen X."/>
            <person name="Nie B."/>
            <person name="Liao X."/>
            <person name="Peng D."/>
            <person name="Ji J."/>
            <person name="Jenkins J."/>
            <person name="Williams M."/>
            <person name="Shu S."/>
            <person name="Plott C."/>
            <person name="Barry K."/>
            <person name="Rajasekar S."/>
            <person name="Grimwood J."/>
            <person name="Han X."/>
            <person name="Sun S."/>
            <person name="Hou Z."/>
            <person name="He W."/>
            <person name="Dai G."/>
            <person name="Sun C."/>
            <person name="Schmutz J."/>
            <person name="Leebens-Mack J.H."/>
            <person name="Li F.W."/>
            <person name="Wang L."/>
        </authorList>
    </citation>
    <scope>NUCLEOTIDE SEQUENCE [LARGE SCALE GENOMIC DNA]</scope>
    <source>
        <strain evidence="2">cv. PW_Plant_1</strain>
    </source>
</reference>
<sequence>MLHPMEGESGPQVLPLNNFSNNGPPFFHQFFPQSCEHVQGGKQVTVAAWWKIPFELLDFGWGKPIYAGPVVNDRTLLSNGKHDGGLNVYLALLLEFRTERGKGCSE</sequence>
<organism evidence="1 2">
    <name type="scientific">Diphasiastrum complanatum</name>
    <name type="common">Issler's clubmoss</name>
    <name type="synonym">Lycopodium complanatum</name>
    <dbReference type="NCBI Taxonomy" id="34168"/>
    <lineage>
        <taxon>Eukaryota</taxon>
        <taxon>Viridiplantae</taxon>
        <taxon>Streptophyta</taxon>
        <taxon>Embryophyta</taxon>
        <taxon>Tracheophyta</taxon>
        <taxon>Lycopodiopsida</taxon>
        <taxon>Lycopodiales</taxon>
        <taxon>Lycopodiaceae</taxon>
        <taxon>Lycopodioideae</taxon>
        <taxon>Diphasiastrum</taxon>
    </lineage>
</organism>
<gene>
    <name evidence="1" type="ORF">O6H91_18G084100</name>
</gene>
<evidence type="ECO:0000313" key="1">
    <source>
        <dbReference type="EMBL" id="KAJ7524265.1"/>
    </source>
</evidence>
<proteinExistence type="predicted"/>
<protein>
    <submittedName>
        <fullName evidence="1">Uncharacterized protein</fullName>
    </submittedName>
</protein>
<comment type="caution">
    <text evidence="1">The sequence shown here is derived from an EMBL/GenBank/DDBJ whole genome shotgun (WGS) entry which is preliminary data.</text>
</comment>
<evidence type="ECO:0000313" key="2">
    <source>
        <dbReference type="Proteomes" id="UP001162992"/>
    </source>
</evidence>
<accession>A0ACC2B3F5</accession>
<dbReference type="EMBL" id="CM055109">
    <property type="protein sequence ID" value="KAJ7524265.1"/>
    <property type="molecule type" value="Genomic_DNA"/>
</dbReference>
<keyword evidence="2" id="KW-1185">Reference proteome</keyword>
<dbReference type="Proteomes" id="UP001162992">
    <property type="component" value="Chromosome 18"/>
</dbReference>